<dbReference type="InterPro" id="IPR010982">
    <property type="entry name" value="Lambda_DNA-bd_dom_sf"/>
</dbReference>
<dbReference type="Pfam" id="PF06803">
    <property type="entry name" value="DUF1232"/>
    <property type="match status" value="1"/>
</dbReference>
<name>A0ABS2Q219_9BACL</name>
<gene>
    <name evidence="6" type="ORF">JOD45_002225</name>
</gene>
<evidence type="ECO:0000313" key="6">
    <source>
        <dbReference type="EMBL" id="MBM7646000.1"/>
    </source>
</evidence>
<evidence type="ECO:0000256" key="1">
    <source>
        <dbReference type="ARBA" id="ARBA00004127"/>
    </source>
</evidence>
<comment type="caution">
    <text evidence="6">The sequence shown here is derived from an EMBL/GenBank/DDBJ whole genome shotgun (WGS) entry which is preliminary data.</text>
</comment>
<dbReference type="InterPro" id="IPR010652">
    <property type="entry name" value="DUF1232"/>
</dbReference>
<evidence type="ECO:0000259" key="5">
    <source>
        <dbReference type="PROSITE" id="PS50943"/>
    </source>
</evidence>
<dbReference type="SMART" id="SM00530">
    <property type="entry name" value="HTH_XRE"/>
    <property type="match status" value="1"/>
</dbReference>
<organism evidence="6 7">
    <name type="scientific">Scopulibacillus daqui</name>
    <dbReference type="NCBI Taxonomy" id="1469162"/>
    <lineage>
        <taxon>Bacteria</taxon>
        <taxon>Bacillati</taxon>
        <taxon>Bacillota</taxon>
        <taxon>Bacilli</taxon>
        <taxon>Bacillales</taxon>
        <taxon>Sporolactobacillaceae</taxon>
        <taxon>Scopulibacillus</taxon>
    </lineage>
</organism>
<evidence type="ECO:0000256" key="2">
    <source>
        <dbReference type="ARBA" id="ARBA00022692"/>
    </source>
</evidence>
<keyword evidence="4" id="KW-0472">Membrane</keyword>
<feature type="domain" description="HTH cro/C1-type" evidence="5">
    <location>
        <begin position="15"/>
        <end position="69"/>
    </location>
</feature>
<sequence length="214" mass="24287">MPEESDAFNKLGTLLKSLLKQQSLSMRKLSALTGMDTATISRIVNGKQQAKLTHLQKFSDSLNVPMEDLVKAAGFNMSESEKNNQQNINNPVNHIQEALASSKLIDKNFNTAHIEQELDKYEQYAQTEEGHRQICEMFETKIEQVSGIGPYIDELKQMYQQYLDDNMLPKKRAILGSALLYFILSADIIPDYVFPIGYLDDVIAIQIVQKRLAE</sequence>
<comment type="subcellular location">
    <subcellularLocation>
        <location evidence="1">Endomembrane system</location>
        <topology evidence="1">Multi-pass membrane protein</topology>
    </subcellularLocation>
</comment>
<dbReference type="InterPro" id="IPR001387">
    <property type="entry name" value="Cro/C1-type_HTH"/>
</dbReference>
<dbReference type="RefSeq" id="WP_205003901.1">
    <property type="nucleotide sequence ID" value="NZ_JAFBER010000014.1"/>
</dbReference>
<protein>
    <submittedName>
        <fullName evidence="6">Uncharacterized membrane protein YkvA (DUF1232 family)/DNA-binding Xre family transcriptional regulator</fullName>
    </submittedName>
</protein>
<keyword evidence="7" id="KW-1185">Reference proteome</keyword>
<accession>A0ABS2Q219</accession>
<evidence type="ECO:0000256" key="4">
    <source>
        <dbReference type="ARBA" id="ARBA00023136"/>
    </source>
</evidence>
<proteinExistence type="predicted"/>
<dbReference type="Proteomes" id="UP000808914">
    <property type="component" value="Unassembled WGS sequence"/>
</dbReference>
<dbReference type="SUPFAM" id="SSF47413">
    <property type="entry name" value="lambda repressor-like DNA-binding domains"/>
    <property type="match status" value="1"/>
</dbReference>
<dbReference type="Pfam" id="PF01381">
    <property type="entry name" value="HTH_3"/>
    <property type="match status" value="1"/>
</dbReference>
<dbReference type="EMBL" id="JAFBER010000014">
    <property type="protein sequence ID" value="MBM7646000.1"/>
    <property type="molecule type" value="Genomic_DNA"/>
</dbReference>
<keyword evidence="3" id="KW-1133">Transmembrane helix</keyword>
<keyword evidence="2" id="KW-0812">Transmembrane</keyword>
<dbReference type="CDD" id="cd00093">
    <property type="entry name" value="HTH_XRE"/>
    <property type="match status" value="1"/>
</dbReference>
<dbReference type="PROSITE" id="PS50943">
    <property type="entry name" value="HTH_CROC1"/>
    <property type="match status" value="1"/>
</dbReference>
<dbReference type="Gene3D" id="1.10.260.40">
    <property type="entry name" value="lambda repressor-like DNA-binding domains"/>
    <property type="match status" value="1"/>
</dbReference>
<reference evidence="6 7" key="1">
    <citation type="submission" date="2021-01" db="EMBL/GenBank/DDBJ databases">
        <title>Genomic Encyclopedia of Type Strains, Phase IV (KMG-IV): sequencing the most valuable type-strain genomes for metagenomic binning, comparative biology and taxonomic classification.</title>
        <authorList>
            <person name="Goeker M."/>
        </authorList>
    </citation>
    <scope>NUCLEOTIDE SEQUENCE [LARGE SCALE GENOMIC DNA]</scope>
    <source>
        <strain evidence="6 7">DSM 28236</strain>
    </source>
</reference>
<evidence type="ECO:0000313" key="7">
    <source>
        <dbReference type="Proteomes" id="UP000808914"/>
    </source>
</evidence>
<evidence type="ECO:0000256" key="3">
    <source>
        <dbReference type="ARBA" id="ARBA00022989"/>
    </source>
</evidence>